<feature type="compositionally biased region" description="Low complexity" evidence="1">
    <location>
        <begin position="1"/>
        <end position="10"/>
    </location>
</feature>
<dbReference type="Gene3D" id="2.130.10.10">
    <property type="entry name" value="YVTN repeat-like/Quinoprotein amine dehydrogenase"/>
    <property type="match status" value="1"/>
</dbReference>
<evidence type="ECO:0000259" key="2">
    <source>
        <dbReference type="Pfam" id="PF13360"/>
    </source>
</evidence>
<dbReference type="EMBL" id="JAMXLR010000065">
    <property type="protein sequence ID" value="MCO6046032.1"/>
    <property type="molecule type" value="Genomic_DNA"/>
</dbReference>
<dbReference type="Gene3D" id="2.60.120.560">
    <property type="entry name" value="Exo-inulinase, domain 1"/>
    <property type="match status" value="1"/>
</dbReference>
<proteinExistence type="predicted"/>
<dbReference type="InterPro" id="IPR015943">
    <property type="entry name" value="WD40/YVTN_repeat-like_dom_sf"/>
</dbReference>
<comment type="caution">
    <text evidence="3">The sequence shown here is derived from an EMBL/GenBank/DDBJ whole genome shotgun (WGS) entry which is preliminary data.</text>
</comment>
<dbReference type="PANTHER" id="PTHR34512">
    <property type="entry name" value="CELL SURFACE PROTEIN"/>
    <property type="match status" value="1"/>
</dbReference>
<dbReference type="AlphaFoldDB" id="A0A9X2JI08"/>
<name>A0A9X2JI08_9BACT</name>
<accession>A0A9X2JI08</accession>
<feature type="domain" description="Pyrrolo-quinoline quinone repeat" evidence="2">
    <location>
        <begin position="81"/>
        <end position="352"/>
    </location>
</feature>
<feature type="compositionally biased region" description="Polar residues" evidence="1">
    <location>
        <begin position="21"/>
        <end position="30"/>
    </location>
</feature>
<dbReference type="InterPro" id="IPR011047">
    <property type="entry name" value="Quinoprotein_ADH-like_sf"/>
</dbReference>
<dbReference type="InterPro" id="IPR002372">
    <property type="entry name" value="PQQ_rpt_dom"/>
</dbReference>
<dbReference type="Pfam" id="PF13360">
    <property type="entry name" value="PQQ_2"/>
    <property type="match status" value="1"/>
</dbReference>
<protein>
    <submittedName>
        <fullName evidence="3">PQQ-binding-like beta-propeller repeat protein</fullName>
    </submittedName>
</protein>
<dbReference type="RefSeq" id="WP_252854148.1">
    <property type="nucleotide sequence ID" value="NZ_JAMXLR010000065.1"/>
</dbReference>
<evidence type="ECO:0000313" key="4">
    <source>
        <dbReference type="Proteomes" id="UP001155241"/>
    </source>
</evidence>
<evidence type="ECO:0000256" key="1">
    <source>
        <dbReference type="SAM" id="MobiDB-lite"/>
    </source>
</evidence>
<organism evidence="3 4">
    <name type="scientific">Aeoliella straminimaris</name>
    <dbReference type="NCBI Taxonomy" id="2954799"/>
    <lineage>
        <taxon>Bacteria</taxon>
        <taxon>Pseudomonadati</taxon>
        <taxon>Planctomycetota</taxon>
        <taxon>Planctomycetia</taxon>
        <taxon>Pirellulales</taxon>
        <taxon>Lacipirellulaceae</taxon>
        <taxon>Aeoliella</taxon>
    </lineage>
</organism>
<reference evidence="3" key="1">
    <citation type="submission" date="2022-06" db="EMBL/GenBank/DDBJ databases">
        <title>Aeoliella straminimaris, a novel planctomycete from sediments.</title>
        <authorList>
            <person name="Vitorino I.R."/>
            <person name="Lage O.M."/>
        </authorList>
    </citation>
    <scope>NUCLEOTIDE SEQUENCE</scope>
    <source>
        <strain evidence="3">ICT_H6.2</strain>
    </source>
</reference>
<gene>
    <name evidence="3" type="ORF">NG895_19200</name>
</gene>
<dbReference type="SUPFAM" id="SSF50998">
    <property type="entry name" value="Quinoprotein alcohol dehydrogenase-like"/>
    <property type="match status" value="1"/>
</dbReference>
<feature type="region of interest" description="Disordered" evidence="1">
    <location>
        <begin position="1"/>
        <end position="40"/>
    </location>
</feature>
<evidence type="ECO:0000313" key="3">
    <source>
        <dbReference type="EMBL" id="MCO6046032.1"/>
    </source>
</evidence>
<sequence length="763" mass="83578">MAASAVSAAADPHDWPMWRGPQQNNTSPATNMPAEWDPRGGEGSNLLWERDDLGGRSTPIVMDGKLYTMVRNNPGTELEGEKVVCVDAATGKTIWEHEFNVYLSDVPDTRVGWSSVVGDPETGRVYAQGVCGYFCCLDGETGKVEWDRSLHEEYGLLSTYGGRTNFPLIYEDTVITSAVVIGWGDTPQWGLMAKPAHRFMAFDKATGELRWLKGTSLIPYDTTYSAPVLTKLNGIDALVFGSGDGKVWAMQAGTGVPIWSYEFSGRGLNVSPTVTEHGQVITGQSEENTVGNTMGAVVMLDGTLPGDSAGKEIWKNYEVMAGKTSPLVIGDRIYVVDDRAKMFVFDLNTGEQIDKKPLGTVQRSTPLYADGKLYVCTNNGRWWTLKPTDDGLDVLHRMRISRQSSDGSPIIAQGRMYVPMSDALYCIGNEESIAAAKAADHTSPAPPEDELLSEEPAHLQMVPYDSILKPGETKDFRVRIYNPQLRYLRDAKPGEVEYSVTGPGTITADGSYTAPEDAAHQCSLITCTLGNLKGEARLRIVPELPWTFDFEGVDDVPLTWVGGRIRYVVREGKDGNHYIAKPTELPTKPGAPTTKLGTRSQMWMGDPEMSAYTIQADVQMTVGQPGVEGATETDVPEFPTENVSGANATLPSIGVINSGYNFTLFGPNQEVRLYSWCTHPERTQDAKEMKLEPGKWYTLKLKVVPEGDHAHVMGKVWERGTDEPDEWTLEVTDEAPNLNGAPGLFGDSKVAEAYVDNIEVTEN</sequence>
<dbReference type="Proteomes" id="UP001155241">
    <property type="component" value="Unassembled WGS sequence"/>
</dbReference>
<dbReference type="PANTHER" id="PTHR34512:SF30">
    <property type="entry name" value="OUTER MEMBRANE PROTEIN ASSEMBLY FACTOR BAMB"/>
    <property type="match status" value="1"/>
</dbReference>
<keyword evidence="4" id="KW-1185">Reference proteome</keyword>